<dbReference type="Gene3D" id="2.40.240.10">
    <property type="entry name" value="Ribosomal Protein L25, Chain P"/>
    <property type="match status" value="1"/>
</dbReference>
<name>A0ABT7AJM5_9HYPH</name>
<dbReference type="PANTHER" id="PTHR33284">
    <property type="entry name" value="RIBOSOMAL PROTEIN L25/GLN-TRNA SYNTHETASE, ANTI-CODON-BINDING DOMAIN-CONTAINING PROTEIN"/>
    <property type="match status" value="1"/>
</dbReference>
<feature type="domain" description="Large ribosomal subunit protein bL25 beta" evidence="7">
    <location>
        <begin position="102"/>
        <end position="187"/>
    </location>
</feature>
<dbReference type="Gene3D" id="2.170.120.20">
    <property type="entry name" value="Ribosomal protein L25, beta domain"/>
    <property type="match status" value="1"/>
</dbReference>
<dbReference type="CDD" id="cd00495">
    <property type="entry name" value="Ribosomal_L25_TL5_CTC"/>
    <property type="match status" value="1"/>
</dbReference>
<comment type="subunit">
    <text evidence="5">Part of the 50S ribosomal subunit; part of the 5S rRNA/L5/L18/L25 subcomplex. Contacts the 5S rRNA. Binds to the 5S rRNA independently of L5 and L18.</text>
</comment>
<keyword evidence="9" id="KW-1185">Reference proteome</keyword>
<dbReference type="NCBIfam" id="NF004128">
    <property type="entry name" value="PRK05618.1-2"/>
    <property type="match status" value="1"/>
</dbReference>
<evidence type="ECO:0000259" key="6">
    <source>
        <dbReference type="Pfam" id="PF01386"/>
    </source>
</evidence>
<dbReference type="Pfam" id="PF14693">
    <property type="entry name" value="Ribosomal_TL5_C"/>
    <property type="match status" value="1"/>
</dbReference>
<dbReference type="GO" id="GO:0005840">
    <property type="term" value="C:ribosome"/>
    <property type="evidence" value="ECO:0007669"/>
    <property type="project" value="UniProtKB-KW"/>
</dbReference>
<keyword evidence="4 5" id="KW-0687">Ribonucleoprotein</keyword>
<keyword evidence="1 5" id="KW-0699">rRNA-binding</keyword>
<evidence type="ECO:0000313" key="9">
    <source>
        <dbReference type="Proteomes" id="UP001321492"/>
    </source>
</evidence>
<comment type="function">
    <text evidence="5">This is one of the proteins that binds to the 5S RNA in the ribosome where it forms part of the central protuberance.</text>
</comment>
<evidence type="ECO:0000256" key="5">
    <source>
        <dbReference type="HAMAP-Rule" id="MF_01334"/>
    </source>
</evidence>
<evidence type="ECO:0000259" key="7">
    <source>
        <dbReference type="Pfam" id="PF14693"/>
    </source>
</evidence>
<accession>A0ABT7AJM5</accession>
<keyword evidence="2 5" id="KW-0694">RNA-binding</keyword>
<keyword evidence="3 5" id="KW-0689">Ribosomal protein</keyword>
<dbReference type="InterPro" id="IPR001021">
    <property type="entry name" value="Ribosomal_bL25_long"/>
</dbReference>
<dbReference type="HAMAP" id="MF_01334">
    <property type="entry name" value="Ribosomal_bL25_CTC"/>
    <property type="match status" value="1"/>
</dbReference>
<dbReference type="SUPFAM" id="SSF50715">
    <property type="entry name" value="Ribosomal protein L25-like"/>
    <property type="match status" value="1"/>
</dbReference>
<gene>
    <name evidence="5" type="primary">rplY</name>
    <name evidence="5" type="synonym">ctc</name>
    <name evidence="8" type="ORF">QNA08_13805</name>
</gene>
<dbReference type="InterPro" id="IPR011035">
    <property type="entry name" value="Ribosomal_bL25/Gln-tRNA_synth"/>
</dbReference>
<reference evidence="8 9" key="1">
    <citation type="submission" date="2023-05" db="EMBL/GenBank/DDBJ databases">
        <title>Chelatococcus sp. nov., a moderately thermophilic bacterium isolated from hot spring microbial mat.</title>
        <authorList>
            <person name="Hu C.-J."/>
            <person name="Li W.-J."/>
        </authorList>
    </citation>
    <scope>NUCLEOTIDE SEQUENCE [LARGE SCALE GENOMIC DNA]</scope>
    <source>
        <strain evidence="8 9">SYSU G07232</strain>
    </source>
</reference>
<evidence type="ECO:0000256" key="1">
    <source>
        <dbReference type="ARBA" id="ARBA00022730"/>
    </source>
</evidence>
<dbReference type="NCBIfam" id="TIGR00731">
    <property type="entry name" value="bL25_bact_ctc"/>
    <property type="match status" value="1"/>
</dbReference>
<evidence type="ECO:0000256" key="4">
    <source>
        <dbReference type="ARBA" id="ARBA00023274"/>
    </source>
</evidence>
<feature type="domain" description="Large ribosomal subunit protein bL25 L25" evidence="6">
    <location>
        <begin position="7"/>
        <end position="94"/>
    </location>
</feature>
<comment type="similarity">
    <text evidence="5">Belongs to the bacterial ribosomal protein bL25 family. CTC subfamily.</text>
</comment>
<dbReference type="EMBL" id="JASJEV010000008">
    <property type="protein sequence ID" value="MDJ1159310.1"/>
    <property type="molecule type" value="Genomic_DNA"/>
</dbReference>
<dbReference type="PANTHER" id="PTHR33284:SF1">
    <property type="entry name" value="RIBOSOMAL PROTEIN L25_GLN-TRNA SYNTHETASE, ANTI-CODON-BINDING DOMAIN-CONTAINING PROTEIN"/>
    <property type="match status" value="1"/>
</dbReference>
<dbReference type="Pfam" id="PF01386">
    <property type="entry name" value="Ribosomal_L25p"/>
    <property type="match status" value="1"/>
</dbReference>
<dbReference type="Proteomes" id="UP001321492">
    <property type="component" value="Unassembled WGS sequence"/>
</dbReference>
<evidence type="ECO:0000313" key="8">
    <source>
        <dbReference type="EMBL" id="MDJ1159310.1"/>
    </source>
</evidence>
<evidence type="ECO:0000256" key="2">
    <source>
        <dbReference type="ARBA" id="ARBA00022884"/>
    </source>
</evidence>
<protein>
    <recommendedName>
        <fullName evidence="5">Large ribosomal subunit protein bL25</fullName>
    </recommendedName>
    <alternativeName>
        <fullName evidence="5">General stress protein CTC</fullName>
    </alternativeName>
</protein>
<dbReference type="RefSeq" id="WP_283741308.1">
    <property type="nucleotide sequence ID" value="NZ_JASJEV010000008.1"/>
</dbReference>
<evidence type="ECO:0000256" key="3">
    <source>
        <dbReference type="ARBA" id="ARBA00022980"/>
    </source>
</evidence>
<dbReference type="NCBIfam" id="NF004612">
    <property type="entry name" value="PRK05943.1"/>
    <property type="match status" value="1"/>
</dbReference>
<organism evidence="8 9">
    <name type="scientific">Chelatococcus albus</name>
    <dbReference type="NCBI Taxonomy" id="3047466"/>
    <lineage>
        <taxon>Bacteria</taxon>
        <taxon>Pseudomonadati</taxon>
        <taxon>Pseudomonadota</taxon>
        <taxon>Alphaproteobacteria</taxon>
        <taxon>Hyphomicrobiales</taxon>
        <taxon>Chelatococcaceae</taxon>
        <taxon>Chelatococcus</taxon>
    </lineage>
</organism>
<comment type="caution">
    <text evidence="8">The sequence shown here is derived from an EMBL/GenBank/DDBJ whole genome shotgun (WGS) entry which is preliminary data.</text>
</comment>
<sequence>MTAAKQLKAEARDRVGKGAARAARRAGKVPAVIYGAGEAAQPIALDFNQTKQLIFAGHFLTTVFEIEVDGKKTRVIPRDYQLDPVKDTPVHIDFLRVARDAKVAVEVPVHFVNQEASPGIKRGGVLNIVHHAIELSVPVDAIPEFVEVDLKGLDIGASIHLDGVKLPAGAQATTQEKDFTVATIAAPSKLAAEAAEAGEAAEATPAAEEKK</sequence>
<dbReference type="InterPro" id="IPR020057">
    <property type="entry name" value="Ribosomal_bL25_b-dom"/>
</dbReference>
<dbReference type="InterPro" id="IPR020056">
    <property type="entry name" value="Rbsml_bL25/Gln-tRNA_synth_N"/>
</dbReference>
<proteinExistence type="inferred from homology"/>
<dbReference type="InterPro" id="IPR020930">
    <property type="entry name" value="Ribosomal_uL5_bac-type"/>
</dbReference>
<dbReference type="InterPro" id="IPR029751">
    <property type="entry name" value="Ribosomal_L25_dom"/>
</dbReference>
<dbReference type="InterPro" id="IPR037121">
    <property type="entry name" value="Ribosomal_bL25_C"/>
</dbReference>